<comment type="caution">
    <text evidence="2">The sequence shown here is derived from an EMBL/GenBank/DDBJ whole genome shotgun (WGS) entry which is preliminary data.</text>
</comment>
<feature type="transmembrane region" description="Helical" evidence="1">
    <location>
        <begin position="35"/>
        <end position="58"/>
    </location>
</feature>
<gene>
    <name evidence="2" type="ORF">AF80_01585</name>
</gene>
<keyword evidence="1" id="KW-1133">Transmembrane helix</keyword>
<proteinExistence type="predicted"/>
<evidence type="ECO:0000256" key="1">
    <source>
        <dbReference type="SAM" id="Phobius"/>
    </source>
</evidence>
<dbReference type="Proteomes" id="UP000035154">
    <property type="component" value="Unassembled WGS sequence"/>
</dbReference>
<dbReference type="RefSeq" id="WP_046997769.1">
    <property type="nucleotide sequence ID" value="NZ_JAIW01000010.1"/>
</dbReference>
<evidence type="ECO:0000313" key="3">
    <source>
        <dbReference type="Proteomes" id="UP000035154"/>
    </source>
</evidence>
<name>A0A0G9KXV8_9BACT</name>
<protein>
    <submittedName>
        <fullName evidence="2">Uncharacterized protein</fullName>
    </submittedName>
</protein>
<feature type="transmembrane region" description="Helical" evidence="1">
    <location>
        <begin position="65"/>
        <end position="82"/>
    </location>
</feature>
<keyword evidence="1" id="KW-0812">Transmembrane</keyword>
<dbReference type="AlphaFoldDB" id="A0A0G9KXV8"/>
<keyword evidence="1" id="KW-0472">Membrane</keyword>
<sequence>MIIFAIFCAIVFVIAMVYFSIRLNRYSDKKYDYESISFLNILLMITPFVLIGCGFFIFKSEENQILVIIFSTIIVLGNFLYIKNKTDLYVVSGAVFVLIFVGLLFFVALLASSRRDDYYD</sequence>
<evidence type="ECO:0000313" key="2">
    <source>
        <dbReference type="EMBL" id="KLE11419.1"/>
    </source>
</evidence>
<dbReference type="PATRIC" id="fig|1447263.3.peg.301"/>
<dbReference type="EMBL" id="JAIW01000010">
    <property type="protein sequence ID" value="KLE11419.1"/>
    <property type="molecule type" value="Genomic_DNA"/>
</dbReference>
<feature type="transmembrane region" description="Helical" evidence="1">
    <location>
        <begin position="88"/>
        <end position="111"/>
    </location>
</feature>
<organism evidence="2 3">
    <name type="scientific">Aliarcobacter butzleri L355</name>
    <dbReference type="NCBI Taxonomy" id="1447263"/>
    <lineage>
        <taxon>Bacteria</taxon>
        <taxon>Pseudomonadati</taxon>
        <taxon>Campylobacterota</taxon>
        <taxon>Epsilonproteobacteria</taxon>
        <taxon>Campylobacterales</taxon>
        <taxon>Arcobacteraceae</taxon>
        <taxon>Aliarcobacter</taxon>
    </lineage>
</organism>
<reference evidence="2 3" key="1">
    <citation type="submission" date="2014-01" db="EMBL/GenBank/DDBJ databases">
        <title>Development of a Comparative Genomic Fingerprinting Assay for High Resolution Genotyping of Arcobacter butzleri.</title>
        <authorList>
            <person name="Webb A.L."/>
            <person name="Inglis G.D."/>
            <person name="Kruczkiewicz P."/>
            <person name="Selinger L.B."/>
            <person name="Taboada E.N."/>
        </authorList>
    </citation>
    <scope>NUCLEOTIDE SEQUENCE [LARGE SCALE GENOMIC DNA]</scope>
    <source>
        <strain evidence="2 3">L355</strain>
    </source>
</reference>
<accession>A0A0G9KXV8</accession>